<protein>
    <recommendedName>
        <fullName evidence="3">Reverse transcriptase Ty1/copia-type domain-containing protein</fullName>
    </recommendedName>
</protein>
<dbReference type="PANTHER" id="PTHR11439">
    <property type="entry name" value="GAG-POL-RELATED RETROTRANSPOSON"/>
    <property type="match status" value="1"/>
</dbReference>
<name>A0A3Q7HN76_SOLLC</name>
<keyword evidence="2" id="KW-1185">Reference proteome</keyword>
<reference evidence="1" key="2">
    <citation type="submission" date="2019-01" db="UniProtKB">
        <authorList>
            <consortium name="EnsemblPlants"/>
        </authorList>
    </citation>
    <scope>IDENTIFICATION</scope>
    <source>
        <strain evidence="1">cv. Heinz 1706</strain>
    </source>
</reference>
<evidence type="ECO:0000313" key="1">
    <source>
        <dbReference type="EnsemblPlants" id="Solyc08g041685.1.1"/>
    </source>
</evidence>
<dbReference type="OMA" id="MIQKADY"/>
<organism evidence="1">
    <name type="scientific">Solanum lycopersicum</name>
    <name type="common">Tomato</name>
    <name type="synonym">Lycopersicon esculentum</name>
    <dbReference type="NCBI Taxonomy" id="4081"/>
    <lineage>
        <taxon>Eukaryota</taxon>
        <taxon>Viridiplantae</taxon>
        <taxon>Streptophyta</taxon>
        <taxon>Embryophyta</taxon>
        <taxon>Tracheophyta</taxon>
        <taxon>Spermatophyta</taxon>
        <taxon>Magnoliopsida</taxon>
        <taxon>eudicotyledons</taxon>
        <taxon>Gunneridae</taxon>
        <taxon>Pentapetalae</taxon>
        <taxon>asterids</taxon>
        <taxon>lamiids</taxon>
        <taxon>Solanales</taxon>
        <taxon>Solanaceae</taxon>
        <taxon>Solanoideae</taxon>
        <taxon>Solaneae</taxon>
        <taxon>Solanum</taxon>
        <taxon>Solanum subgen. Lycopersicon</taxon>
    </lineage>
</organism>
<dbReference type="EnsemblPlants" id="Solyc08g041685.1.1">
    <property type="protein sequence ID" value="Solyc08g041685.1.1"/>
    <property type="gene ID" value="Solyc08g041685.1"/>
</dbReference>
<accession>A0A3Q7HN76</accession>
<dbReference type="InParanoid" id="A0A3Q7HN76"/>
<evidence type="ECO:0000313" key="2">
    <source>
        <dbReference type="Proteomes" id="UP000004994"/>
    </source>
</evidence>
<sequence length="88" mass="10438">MIQKADYEKSKAYYSFFFTKEQGLLGACLDKFLMEQNLKLTPTYGELFNDPTKYRRLIGRLVYLVLTRTDIVYSVHILSQYMQPQKPE</sequence>
<dbReference type="PANTHER" id="PTHR11439:SF487">
    <property type="entry name" value="RNA-DIRECTED DNA POLYMERASE"/>
    <property type="match status" value="1"/>
</dbReference>
<dbReference type="Gramene" id="Solyc08g041685.1.1">
    <property type="protein sequence ID" value="Solyc08g041685.1.1"/>
    <property type="gene ID" value="Solyc08g041685.1"/>
</dbReference>
<reference evidence="1" key="1">
    <citation type="journal article" date="2012" name="Nature">
        <title>The tomato genome sequence provides insights into fleshy fruit evolution.</title>
        <authorList>
            <consortium name="Tomato Genome Consortium"/>
        </authorList>
    </citation>
    <scope>NUCLEOTIDE SEQUENCE [LARGE SCALE GENOMIC DNA]</scope>
    <source>
        <strain evidence="1">cv. Heinz 1706</strain>
    </source>
</reference>
<dbReference type="AlphaFoldDB" id="A0A3Q7HN76"/>
<dbReference type="Proteomes" id="UP000004994">
    <property type="component" value="Chromosome 8"/>
</dbReference>
<evidence type="ECO:0008006" key="3">
    <source>
        <dbReference type="Google" id="ProtNLM"/>
    </source>
</evidence>
<proteinExistence type="predicted"/>